<dbReference type="PANTHER" id="PTHR28526:SF1">
    <property type="entry name" value="ANAPHASE-PROMOTING COMPLEX SUBUNIT 13"/>
    <property type="match status" value="1"/>
</dbReference>
<feature type="compositionally biased region" description="Gly residues" evidence="6">
    <location>
        <begin position="161"/>
        <end position="171"/>
    </location>
</feature>
<evidence type="ECO:0000256" key="6">
    <source>
        <dbReference type="SAM" id="MobiDB-lite"/>
    </source>
</evidence>
<keyword evidence="3" id="KW-0498">Mitosis</keyword>
<dbReference type="InterPro" id="IPR008401">
    <property type="entry name" value="Apc13"/>
</dbReference>
<dbReference type="OrthoDB" id="2351920at2759"/>
<sequence length="202" mass="21378">MHQPRLADFFEDFTRPHTSLYSNLAAAAAAAATAAAATAAHQQQQQQHQQHHHHQQQQQQQQQQHHHHHHQHHPHHASSVAITASAGTIVPSFLPVEEVYVLPQYQPVNPEDEDDVVPDQHAAFGIARAMDLRREPAWRDLGLPDLVSGGGPGTGVAAAGAGAGSGSGAAGPGTSLPPGGASGWRLKQSGALMGGRRTVCLR</sequence>
<evidence type="ECO:0000313" key="8">
    <source>
        <dbReference type="Proteomes" id="UP000243515"/>
    </source>
</evidence>
<dbReference type="Proteomes" id="UP000243515">
    <property type="component" value="Unassembled WGS sequence"/>
</dbReference>
<keyword evidence="8" id="KW-1185">Reference proteome</keyword>
<keyword evidence="5" id="KW-0131">Cell cycle</keyword>
<dbReference type="GO" id="GO:0005680">
    <property type="term" value="C:anaphase-promoting complex"/>
    <property type="evidence" value="ECO:0007669"/>
    <property type="project" value="InterPro"/>
</dbReference>
<comment type="caution">
    <text evidence="7">The sequence shown here is derived from an EMBL/GenBank/DDBJ whole genome shotgun (WGS) entry which is preliminary data.</text>
</comment>
<feature type="compositionally biased region" description="Low complexity" evidence="6">
    <location>
        <begin position="37"/>
        <end position="48"/>
    </location>
</feature>
<proteinExistence type="inferred from homology"/>
<protein>
    <submittedName>
        <fullName evidence="7">Uncharacterized protein</fullName>
    </submittedName>
</protein>
<name>A0A232M2B3_9EURO</name>
<dbReference type="GO" id="GO:0051301">
    <property type="term" value="P:cell division"/>
    <property type="evidence" value="ECO:0007669"/>
    <property type="project" value="UniProtKB-KW"/>
</dbReference>
<feature type="region of interest" description="Disordered" evidence="6">
    <location>
        <begin position="37"/>
        <end position="79"/>
    </location>
</feature>
<feature type="compositionally biased region" description="Basic residues" evidence="6">
    <location>
        <begin position="64"/>
        <end position="76"/>
    </location>
</feature>
<dbReference type="Pfam" id="PF05839">
    <property type="entry name" value="Apc13p"/>
    <property type="match status" value="1"/>
</dbReference>
<evidence type="ECO:0000313" key="7">
    <source>
        <dbReference type="EMBL" id="OXV10550.1"/>
    </source>
</evidence>
<keyword evidence="4" id="KW-0833">Ubl conjugation pathway</keyword>
<evidence type="ECO:0000256" key="3">
    <source>
        <dbReference type="ARBA" id="ARBA00022776"/>
    </source>
</evidence>
<gene>
    <name evidence="7" type="ORF">Egran_01689</name>
</gene>
<evidence type="ECO:0000256" key="2">
    <source>
        <dbReference type="ARBA" id="ARBA00022618"/>
    </source>
</evidence>
<evidence type="ECO:0000256" key="5">
    <source>
        <dbReference type="ARBA" id="ARBA00023306"/>
    </source>
</evidence>
<comment type="similarity">
    <text evidence="1">Belongs to the APC13 family.</text>
</comment>
<reference evidence="7 8" key="1">
    <citation type="journal article" date="2015" name="Environ. Microbiol.">
        <title>Metagenome sequence of Elaphomyces granulatus from sporocarp tissue reveals Ascomycota ectomycorrhizal fingerprints of genome expansion and a Proteobacteria-rich microbiome.</title>
        <authorList>
            <person name="Quandt C.A."/>
            <person name="Kohler A."/>
            <person name="Hesse C.N."/>
            <person name="Sharpton T.J."/>
            <person name="Martin F."/>
            <person name="Spatafora J.W."/>
        </authorList>
    </citation>
    <scope>NUCLEOTIDE SEQUENCE [LARGE SCALE GENOMIC DNA]</scope>
    <source>
        <strain evidence="7 8">OSC145934</strain>
    </source>
</reference>
<organism evidence="7 8">
    <name type="scientific">Elaphomyces granulatus</name>
    <dbReference type="NCBI Taxonomy" id="519963"/>
    <lineage>
        <taxon>Eukaryota</taxon>
        <taxon>Fungi</taxon>
        <taxon>Dikarya</taxon>
        <taxon>Ascomycota</taxon>
        <taxon>Pezizomycotina</taxon>
        <taxon>Eurotiomycetes</taxon>
        <taxon>Eurotiomycetidae</taxon>
        <taxon>Eurotiales</taxon>
        <taxon>Elaphomycetaceae</taxon>
        <taxon>Elaphomyces</taxon>
    </lineage>
</organism>
<dbReference type="EMBL" id="NPHW01002886">
    <property type="protein sequence ID" value="OXV10550.1"/>
    <property type="molecule type" value="Genomic_DNA"/>
</dbReference>
<evidence type="ECO:0000256" key="4">
    <source>
        <dbReference type="ARBA" id="ARBA00022786"/>
    </source>
</evidence>
<dbReference type="PANTHER" id="PTHR28526">
    <property type="entry name" value="ANAPHASE-PROMOTING COMPLEX SUBUNIT 13"/>
    <property type="match status" value="1"/>
</dbReference>
<accession>A0A232M2B3</accession>
<dbReference type="AlphaFoldDB" id="A0A232M2B3"/>
<feature type="region of interest" description="Disordered" evidence="6">
    <location>
        <begin position="160"/>
        <end position="187"/>
    </location>
</feature>
<keyword evidence="2" id="KW-0132">Cell division</keyword>
<evidence type="ECO:0000256" key="1">
    <source>
        <dbReference type="ARBA" id="ARBA00006940"/>
    </source>
</evidence>